<sequence>MQVKGRAAEAEHQNSSSNNNNNNNDMEVDGDRWKEQKTTHGQLAAHAIIPIVVLPWVPRRAKKGLGSSVQSR</sequence>
<dbReference type="Proteomes" id="UP001497444">
    <property type="component" value="Chromosome 2"/>
</dbReference>
<evidence type="ECO:0000313" key="3">
    <source>
        <dbReference type="Proteomes" id="UP001497444"/>
    </source>
</evidence>
<feature type="region of interest" description="Disordered" evidence="1">
    <location>
        <begin position="1"/>
        <end position="42"/>
    </location>
</feature>
<feature type="compositionally biased region" description="Basic and acidic residues" evidence="1">
    <location>
        <begin position="1"/>
        <end position="12"/>
    </location>
</feature>
<evidence type="ECO:0000256" key="1">
    <source>
        <dbReference type="SAM" id="MobiDB-lite"/>
    </source>
</evidence>
<organism evidence="2 3">
    <name type="scientific">Sphagnum jensenii</name>
    <dbReference type="NCBI Taxonomy" id="128206"/>
    <lineage>
        <taxon>Eukaryota</taxon>
        <taxon>Viridiplantae</taxon>
        <taxon>Streptophyta</taxon>
        <taxon>Embryophyta</taxon>
        <taxon>Bryophyta</taxon>
        <taxon>Sphagnophytina</taxon>
        <taxon>Sphagnopsida</taxon>
        <taxon>Sphagnales</taxon>
        <taxon>Sphagnaceae</taxon>
        <taxon>Sphagnum</taxon>
    </lineage>
</organism>
<accession>A0ABP0WVV8</accession>
<protein>
    <submittedName>
        <fullName evidence="2">Uncharacterized protein</fullName>
    </submittedName>
</protein>
<feature type="compositionally biased region" description="Low complexity" evidence="1">
    <location>
        <begin position="14"/>
        <end position="24"/>
    </location>
</feature>
<name>A0ABP0WVV8_9BRYO</name>
<gene>
    <name evidence="2" type="ORF">CSSPJE1EN1_LOCUS14980</name>
</gene>
<feature type="compositionally biased region" description="Basic and acidic residues" evidence="1">
    <location>
        <begin position="29"/>
        <end position="38"/>
    </location>
</feature>
<evidence type="ECO:0000313" key="2">
    <source>
        <dbReference type="EMBL" id="CAK9269502.1"/>
    </source>
</evidence>
<keyword evidence="3" id="KW-1185">Reference proteome</keyword>
<reference evidence="2 3" key="1">
    <citation type="submission" date="2024-02" db="EMBL/GenBank/DDBJ databases">
        <authorList>
            <consortium name="ELIXIR-Norway"/>
            <consortium name="Elixir Norway"/>
        </authorList>
    </citation>
    <scope>NUCLEOTIDE SEQUENCE [LARGE SCALE GENOMIC DNA]</scope>
</reference>
<dbReference type="EMBL" id="OZ020097">
    <property type="protein sequence ID" value="CAK9269502.1"/>
    <property type="molecule type" value="Genomic_DNA"/>
</dbReference>
<proteinExistence type="predicted"/>